<organism evidence="6 7">
    <name type="scientific">Aeromicrobium duanguangcaii</name>
    <dbReference type="NCBI Taxonomy" id="2968086"/>
    <lineage>
        <taxon>Bacteria</taxon>
        <taxon>Bacillati</taxon>
        <taxon>Actinomycetota</taxon>
        <taxon>Actinomycetes</taxon>
        <taxon>Propionibacteriales</taxon>
        <taxon>Nocardioidaceae</taxon>
        <taxon>Aeromicrobium</taxon>
    </lineage>
</organism>
<evidence type="ECO:0000313" key="6">
    <source>
        <dbReference type="EMBL" id="UUI67133.1"/>
    </source>
</evidence>
<feature type="domain" description="HTH luxR-type" evidence="5">
    <location>
        <begin position="390"/>
        <end position="455"/>
    </location>
</feature>
<evidence type="ECO:0000313" key="7">
    <source>
        <dbReference type="Proteomes" id="UP001315860"/>
    </source>
</evidence>
<dbReference type="Pfam" id="PF00196">
    <property type="entry name" value="GerE"/>
    <property type="match status" value="1"/>
</dbReference>
<reference evidence="6 7" key="1">
    <citation type="submission" date="2022-07" db="EMBL/GenBank/DDBJ databases">
        <title>Novel species in genus Aeromicrobium.</title>
        <authorList>
            <person name="Ye L."/>
        </authorList>
    </citation>
    <scope>NUCLEOTIDE SEQUENCE [LARGE SCALE GENOMIC DNA]</scope>
    <source>
        <strain evidence="7">zg-Y50</strain>
    </source>
</reference>
<dbReference type="CDD" id="cd06170">
    <property type="entry name" value="LuxR_C_like"/>
    <property type="match status" value="1"/>
</dbReference>
<evidence type="ECO:0000256" key="1">
    <source>
        <dbReference type="ARBA" id="ARBA00023015"/>
    </source>
</evidence>
<name>A0ABY5KFF6_9ACTN</name>
<evidence type="ECO:0000256" key="4">
    <source>
        <dbReference type="SAM" id="MobiDB-lite"/>
    </source>
</evidence>
<dbReference type="InterPro" id="IPR036388">
    <property type="entry name" value="WH-like_DNA-bd_sf"/>
</dbReference>
<keyword evidence="2" id="KW-0238">DNA-binding</keyword>
<dbReference type="SUPFAM" id="SSF52540">
    <property type="entry name" value="P-loop containing nucleoside triphosphate hydrolases"/>
    <property type="match status" value="1"/>
</dbReference>
<dbReference type="InterPro" id="IPR016032">
    <property type="entry name" value="Sig_transdc_resp-reg_C-effctor"/>
</dbReference>
<evidence type="ECO:0000256" key="3">
    <source>
        <dbReference type="ARBA" id="ARBA00023163"/>
    </source>
</evidence>
<dbReference type="PRINTS" id="PR00038">
    <property type="entry name" value="HTHLUXR"/>
</dbReference>
<keyword evidence="3" id="KW-0804">Transcription</keyword>
<dbReference type="InterPro" id="IPR000792">
    <property type="entry name" value="Tscrpt_reg_LuxR_C"/>
</dbReference>
<keyword evidence="7" id="KW-1185">Reference proteome</keyword>
<dbReference type="InterPro" id="IPR027417">
    <property type="entry name" value="P-loop_NTPase"/>
</dbReference>
<keyword evidence="1" id="KW-0805">Transcription regulation</keyword>
<accession>A0ABY5KFF6</accession>
<dbReference type="InterPro" id="IPR059106">
    <property type="entry name" value="WHD_MalT"/>
</dbReference>
<gene>
    <name evidence="6" type="ORF">NP095_07890</name>
</gene>
<dbReference type="EMBL" id="CP101990">
    <property type="protein sequence ID" value="UUI67133.1"/>
    <property type="molecule type" value="Genomic_DNA"/>
</dbReference>
<dbReference type="Gene3D" id="3.40.50.300">
    <property type="entry name" value="P-loop containing nucleotide triphosphate hydrolases"/>
    <property type="match status" value="1"/>
</dbReference>
<dbReference type="PANTHER" id="PTHR44688">
    <property type="entry name" value="DNA-BINDING TRANSCRIPTIONAL ACTIVATOR DEVR_DOSR"/>
    <property type="match status" value="1"/>
</dbReference>
<feature type="region of interest" description="Disordered" evidence="4">
    <location>
        <begin position="370"/>
        <end position="396"/>
    </location>
</feature>
<evidence type="ECO:0000256" key="2">
    <source>
        <dbReference type="ARBA" id="ARBA00023125"/>
    </source>
</evidence>
<protein>
    <submittedName>
        <fullName evidence="6">LuxR C-terminal-related transcriptional regulator</fullName>
    </submittedName>
</protein>
<dbReference type="SUPFAM" id="SSF46894">
    <property type="entry name" value="C-terminal effector domain of the bipartite response regulators"/>
    <property type="match status" value="1"/>
</dbReference>
<dbReference type="PANTHER" id="PTHR44688:SF16">
    <property type="entry name" value="DNA-BINDING TRANSCRIPTIONAL ACTIVATOR DEVR_DOSR"/>
    <property type="match status" value="1"/>
</dbReference>
<proteinExistence type="predicted"/>
<dbReference type="Proteomes" id="UP001315860">
    <property type="component" value="Chromosome"/>
</dbReference>
<dbReference type="Pfam" id="PF25873">
    <property type="entry name" value="WHD_MalT"/>
    <property type="match status" value="1"/>
</dbReference>
<dbReference type="SMART" id="SM00421">
    <property type="entry name" value="HTH_LUXR"/>
    <property type="match status" value="1"/>
</dbReference>
<dbReference type="RefSeq" id="WP_232416455.1">
    <property type="nucleotide sequence ID" value="NZ_CP101990.1"/>
</dbReference>
<evidence type="ECO:0000259" key="5">
    <source>
        <dbReference type="PROSITE" id="PS50043"/>
    </source>
</evidence>
<dbReference type="Gene3D" id="1.10.10.10">
    <property type="entry name" value="Winged helix-like DNA-binding domain superfamily/Winged helix DNA-binding domain"/>
    <property type="match status" value="1"/>
</dbReference>
<dbReference type="PROSITE" id="PS50043">
    <property type="entry name" value="HTH_LUXR_2"/>
    <property type="match status" value="1"/>
</dbReference>
<sequence length="459" mass="49635">MTAVGPRGPAEAFALEEHVLGPVPRAAHAAARAGWPGVPGRPSHFLSRHRLLDLLDAASSCRLVLVRAPAGSGKTALVSDWVSRRASGRVEWVTFERGDLLWPGILGALVRWGIPAPPGSGLQRGTTLGPEARRALVRTVARARETLTVVLDGPEIDSLRSSTDLDLLLRHGGGRLRVVLLTRDEPALPLYRYRLDDAMIEIGPADLAFTRPESELLLAGMGVRAPTDVLDALQLRTAGWVTGLRFLGHALAGEEDSDAAIARVTADSGDIAEYLRAEVLARRSPNESEFLMAMSVPATLPPGLVAVLGGRSAARMLAGLGRSNAFIDAVPGLPGHHRLAPFFRAFLRAELAHRSPQRAIELHRQTADWLAGHHRPGPPPQRRAAGESPPPRPVEPLTTKELEVLEHLGELLTTEEIASAMYISVNTVRTHVRHILRKLGVSRRNAAVRVARQYELLGR</sequence>